<dbReference type="InterPro" id="IPR037171">
    <property type="entry name" value="NagB/RpiA_transferase-like"/>
</dbReference>
<dbReference type="PANTHER" id="PTHR43682:SF1">
    <property type="entry name" value="LACTATE UTILIZATION PROTEIN C"/>
    <property type="match status" value="1"/>
</dbReference>
<dbReference type="RefSeq" id="WP_148577788.1">
    <property type="nucleotide sequence ID" value="NZ_SDKK01000003.1"/>
</dbReference>
<dbReference type="PANTHER" id="PTHR43682">
    <property type="entry name" value="LACTATE UTILIZATION PROTEIN C"/>
    <property type="match status" value="1"/>
</dbReference>
<evidence type="ECO:0000313" key="3">
    <source>
        <dbReference type="Proteomes" id="UP000389128"/>
    </source>
</evidence>
<dbReference type="Gene3D" id="3.40.50.10420">
    <property type="entry name" value="NagB/RpiA/CoA transferase-like"/>
    <property type="match status" value="1"/>
</dbReference>
<proteinExistence type="predicted"/>
<accession>A0A6C2D5X2</accession>
<dbReference type="AlphaFoldDB" id="A0A6C2D5X2"/>
<sequence length="224" mass="24206">MSARDRILAKLRATQPQAPVSAPVLDAHYSPRARDESSAERLARFRTGIEGFHAEVHLTSNADWPELLAHLCADKGIGTLLFGADTPAGRRLDPAVFTGTTLRPWIGQVEEIKADLFHRVDAGFTQARGAIAETGTLIVWPSEAEPRTLSLVPPIHFALLDARSIHPTFFDALRTENWAAGLPTNALLISGPSKTADIQQTLAYGAHGPKELIVLVINAEGAQQ</sequence>
<comment type="caution">
    <text evidence="2">The sequence shown here is derived from an EMBL/GenBank/DDBJ whole genome shotgun (WGS) entry which is preliminary data.</text>
</comment>
<dbReference type="InterPro" id="IPR024185">
    <property type="entry name" value="FTHF_cligase-like_sf"/>
</dbReference>
<dbReference type="SUPFAM" id="SSF100950">
    <property type="entry name" value="NagB/RpiA/CoA transferase-like"/>
    <property type="match status" value="1"/>
</dbReference>
<evidence type="ECO:0000259" key="1">
    <source>
        <dbReference type="Pfam" id="PF02589"/>
    </source>
</evidence>
<dbReference type="OrthoDB" id="9794157at2"/>
<name>A0A6C2D5X2_9RHOO</name>
<protein>
    <submittedName>
        <fullName evidence="2">Lactate utilization protein C</fullName>
    </submittedName>
</protein>
<keyword evidence="3" id="KW-1185">Reference proteome</keyword>
<evidence type="ECO:0000313" key="2">
    <source>
        <dbReference type="EMBL" id="TYC61254.1"/>
    </source>
</evidence>
<gene>
    <name evidence="2" type="ORF">ETQ85_04120</name>
</gene>
<feature type="domain" description="LUD" evidence="1">
    <location>
        <begin position="43"/>
        <end position="217"/>
    </location>
</feature>
<dbReference type="EMBL" id="SDKK01000003">
    <property type="protein sequence ID" value="TYC61254.1"/>
    <property type="molecule type" value="Genomic_DNA"/>
</dbReference>
<dbReference type="Proteomes" id="UP000389128">
    <property type="component" value="Unassembled WGS sequence"/>
</dbReference>
<dbReference type="InterPro" id="IPR003741">
    <property type="entry name" value="LUD_dom"/>
</dbReference>
<dbReference type="Pfam" id="PF02589">
    <property type="entry name" value="LUD_dom"/>
    <property type="match status" value="1"/>
</dbReference>
<organism evidence="2 3">
    <name type="scientific">Zoogloea oleivorans</name>
    <dbReference type="NCBI Taxonomy" id="1552750"/>
    <lineage>
        <taxon>Bacteria</taxon>
        <taxon>Pseudomonadati</taxon>
        <taxon>Pseudomonadota</taxon>
        <taxon>Betaproteobacteria</taxon>
        <taxon>Rhodocyclales</taxon>
        <taxon>Zoogloeaceae</taxon>
        <taxon>Zoogloea</taxon>
    </lineage>
</organism>
<reference evidence="2 3" key="1">
    <citation type="submission" date="2019-01" db="EMBL/GenBank/DDBJ databases">
        <title>Zoogloea oleivorans genome sequencing and assembly.</title>
        <authorList>
            <person name="Tancsics A."/>
            <person name="Farkas M."/>
            <person name="Kriszt B."/>
            <person name="Maroti G."/>
            <person name="Horvath B."/>
        </authorList>
    </citation>
    <scope>NUCLEOTIDE SEQUENCE [LARGE SCALE GENOMIC DNA]</scope>
    <source>
        <strain evidence="2 3">Buc</strain>
    </source>
</reference>